<proteinExistence type="predicted"/>
<name>A0A0H5QW96_9EUKA</name>
<sequence length="124" mass="13105">MRRHQVTNFVFSSSSSVYGVRSDATPISEDDHLAPITPYGFAKLAVERILADCVAGDQALAVIVLRYFNVAGAHSSGCLGERTTGTQGHLVPALCKVGLGFQDRSTIFGGDWNTSDGTSLLGNS</sequence>
<evidence type="ECO:0000313" key="2">
    <source>
        <dbReference type="EMBL" id="CRZ06190.1"/>
    </source>
</evidence>
<dbReference type="Pfam" id="PF01370">
    <property type="entry name" value="Epimerase"/>
    <property type="match status" value="1"/>
</dbReference>
<dbReference type="Gene3D" id="3.40.50.720">
    <property type="entry name" value="NAD(P)-binding Rossmann-like Domain"/>
    <property type="match status" value="1"/>
</dbReference>
<accession>A0A0H5QW96</accession>
<dbReference type="AlphaFoldDB" id="A0A0H5QW96"/>
<feature type="domain" description="NAD-dependent epimerase/dehydratase" evidence="1">
    <location>
        <begin position="1"/>
        <end position="94"/>
    </location>
</feature>
<reference evidence="2" key="1">
    <citation type="submission" date="2015-04" db="EMBL/GenBank/DDBJ databases">
        <title>The genome sequence of the plant pathogenic Rhizarian Plasmodiophora brassicae reveals insights in its biotrophic life cycle and the origin of chitin synthesis.</title>
        <authorList>
            <person name="Schwelm A."/>
            <person name="Fogelqvist J."/>
            <person name="Knaust A."/>
            <person name="Julke S."/>
            <person name="Lilja T."/>
            <person name="Dhandapani V."/>
            <person name="Bonilla-Rosso G."/>
            <person name="Karlsson M."/>
            <person name="Shevchenko A."/>
            <person name="Choi S.R."/>
            <person name="Kim H.G."/>
            <person name="Park J.Y."/>
            <person name="Lim Y.P."/>
            <person name="Ludwig-Muller J."/>
            <person name="Dixelius C."/>
        </authorList>
    </citation>
    <scope>NUCLEOTIDE SEQUENCE</scope>
    <source>
        <tissue evidence="2">Potato root galls</tissue>
    </source>
</reference>
<dbReference type="InterPro" id="IPR036291">
    <property type="entry name" value="NAD(P)-bd_dom_sf"/>
</dbReference>
<protein>
    <recommendedName>
        <fullName evidence="1">NAD-dependent epimerase/dehydratase domain-containing protein</fullName>
    </recommendedName>
</protein>
<dbReference type="InterPro" id="IPR001509">
    <property type="entry name" value="Epimerase_deHydtase"/>
</dbReference>
<dbReference type="Gene3D" id="3.90.25.10">
    <property type="entry name" value="UDP-galactose 4-epimerase, domain 1"/>
    <property type="match status" value="1"/>
</dbReference>
<dbReference type="EMBL" id="HACM01005748">
    <property type="protein sequence ID" value="CRZ06190.1"/>
    <property type="molecule type" value="Transcribed_RNA"/>
</dbReference>
<evidence type="ECO:0000259" key="1">
    <source>
        <dbReference type="Pfam" id="PF01370"/>
    </source>
</evidence>
<dbReference type="SUPFAM" id="SSF51735">
    <property type="entry name" value="NAD(P)-binding Rossmann-fold domains"/>
    <property type="match status" value="1"/>
</dbReference>
<dbReference type="PANTHER" id="PTHR43725">
    <property type="entry name" value="UDP-GLUCOSE 4-EPIMERASE"/>
    <property type="match status" value="1"/>
</dbReference>
<organism evidence="2">
    <name type="scientific">Spongospora subterranea</name>
    <dbReference type="NCBI Taxonomy" id="70186"/>
    <lineage>
        <taxon>Eukaryota</taxon>
        <taxon>Sar</taxon>
        <taxon>Rhizaria</taxon>
        <taxon>Endomyxa</taxon>
        <taxon>Phytomyxea</taxon>
        <taxon>Plasmodiophorida</taxon>
        <taxon>Plasmodiophoridae</taxon>
        <taxon>Spongospora</taxon>
    </lineage>
</organism>